<keyword evidence="6 7" id="KW-0472">Membrane</keyword>
<dbReference type="PANTHER" id="PTHR30151:SF0">
    <property type="entry name" value="ABC TRANSPORTER PERMEASE PROTEIN MJ0413-RELATED"/>
    <property type="match status" value="1"/>
</dbReference>
<evidence type="ECO:0000256" key="1">
    <source>
        <dbReference type="ARBA" id="ARBA00004651"/>
    </source>
</evidence>
<evidence type="ECO:0000256" key="3">
    <source>
        <dbReference type="ARBA" id="ARBA00022475"/>
    </source>
</evidence>
<sequence length="279" mass="29232">MTSVLTRVSGPRATRGVGAWLARLDTKGKAAVIAVEVLTVLILWELAVGVFGWINPVFLPSPLDIATGFGELLQAGALAPNALASLQAWLIGFGLAIAIGLPLGLLMGTSVPMDRVFGPIAWTIYATPAVAYQPLSKAWFGFGAGPVIFLVTISAVFPILLNVAAGIRTTNPSLLRAARVYGASRLQLYTRVYLPSTIPFLFAGLRQGAVMATIGLIVAELTGSSVGMGAVIIRSANTYQTDQSFAAIIIVVAWSVGMTQAITGVQRLVAPWTRAGAVR</sequence>
<proteinExistence type="inferred from homology"/>
<dbReference type="InterPro" id="IPR000515">
    <property type="entry name" value="MetI-like"/>
</dbReference>
<dbReference type="PROSITE" id="PS50928">
    <property type="entry name" value="ABC_TM1"/>
    <property type="match status" value="1"/>
</dbReference>
<gene>
    <name evidence="9" type="ORF">ACFFGH_22430</name>
</gene>
<evidence type="ECO:0000259" key="8">
    <source>
        <dbReference type="PROSITE" id="PS50928"/>
    </source>
</evidence>
<feature type="transmembrane region" description="Helical" evidence="7">
    <location>
        <begin position="211"/>
        <end position="233"/>
    </location>
</feature>
<dbReference type="RefSeq" id="WP_386672489.1">
    <property type="nucleotide sequence ID" value="NZ_JBHLTG010000006.1"/>
</dbReference>
<reference evidence="9 10" key="1">
    <citation type="submission" date="2024-09" db="EMBL/GenBank/DDBJ databases">
        <authorList>
            <person name="Sun Q."/>
            <person name="Mori K."/>
        </authorList>
    </citation>
    <scope>NUCLEOTIDE SEQUENCE [LARGE SCALE GENOMIC DNA]</scope>
    <source>
        <strain evidence="9 10">KCTC 23076</strain>
    </source>
</reference>
<evidence type="ECO:0000256" key="4">
    <source>
        <dbReference type="ARBA" id="ARBA00022692"/>
    </source>
</evidence>
<feature type="transmembrane region" description="Helical" evidence="7">
    <location>
        <begin position="188"/>
        <end position="205"/>
    </location>
</feature>
<dbReference type="Pfam" id="PF00528">
    <property type="entry name" value="BPD_transp_1"/>
    <property type="match status" value="1"/>
</dbReference>
<organism evidence="9 10">
    <name type="scientific">Lysobacter korlensis</name>
    <dbReference type="NCBI Taxonomy" id="553636"/>
    <lineage>
        <taxon>Bacteria</taxon>
        <taxon>Pseudomonadati</taxon>
        <taxon>Pseudomonadota</taxon>
        <taxon>Gammaproteobacteria</taxon>
        <taxon>Lysobacterales</taxon>
        <taxon>Lysobacteraceae</taxon>
        <taxon>Lysobacter</taxon>
    </lineage>
</organism>
<keyword evidence="2 7" id="KW-0813">Transport</keyword>
<evidence type="ECO:0000256" key="6">
    <source>
        <dbReference type="ARBA" id="ARBA00023136"/>
    </source>
</evidence>
<keyword evidence="10" id="KW-1185">Reference proteome</keyword>
<comment type="caution">
    <text evidence="9">The sequence shown here is derived from an EMBL/GenBank/DDBJ whole genome shotgun (WGS) entry which is preliminary data.</text>
</comment>
<evidence type="ECO:0000256" key="5">
    <source>
        <dbReference type="ARBA" id="ARBA00022989"/>
    </source>
</evidence>
<keyword evidence="3" id="KW-1003">Cell membrane</keyword>
<feature type="transmembrane region" description="Helical" evidence="7">
    <location>
        <begin position="245"/>
        <end position="263"/>
    </location>
</feature>
<protein>
    <submittedName>
        <fullName evidence="9">ABC transporter permease</fullName>
    </submittedName>
</protein>
<evidence type="ECO:0000313" key="9">
    <source>
        <dbReference type="EMBL" id="MFC0680597.1"/>
    </source>
</evidence>
<keyword evidence="5 7" id="KW-1133">Transmembrane helix</keyword>
<dbReference type="PANTHER" id="PTHR30151">
    <property type="entry name" value="ALKANE SULFONATE ABC TRANSPORTER-RELATED, MEMBRANE SUBUNIT"/>
    <property type="match status" value="1"/>
</dbReference>
<evidence type="ECO:0000313" key="10">
    <source>
        <dbReference type="Proteomes" id="UP001589896"/>
    </source>
</evidence>
<evidence type="ECO:0000256" key="2">
    <source>
        <dbReference type="ARBA" id="ARBA00022448"/>
    </source>
</evidence>
<dbReference type="EMBL" id="JBHLTG010000006">
    <property type="protein sequence ID" value="MFC0680597.1"/>
    <property type="molecule type" value="Genomic_DNA"/>
</dbReference>
<feature type="transmembrane region" description="Helical" evidence="7">
    <location>
        <begin position="116"/>
        <end position="135"/>
    </location>
</feature>
<comment type="similarity">
    <text evidence="7">Belongs to the binding-protein-dependent transport system permease family.</text>
</comment>
<feature type="transmembrane region" description="Helical" evidence="7">
    <location>
        <begin position="30"/>
        <end position="54"/>
    </location>
</feature>
<dbReference type="SUPFAM" id="SSF161098">
    <property type="entry name" value="MetI-like"/>
    <property type="match status" value="1"/>
</dbReference>
<feature type="domain" description="ABC transmembrane type-1" evidence="8">
    <location>
        <begin position="82"/>
        <end position="262"/>
    </location>
</feature>
<name>A0ABV6RUF5_9GAMM</name>
<dbReference type="Gene3D" id="1.10.3720.10">
    <property type="entry name" value="MetI-like"/>
    <property type="match status" value="1"/>
</dbReference>
<dbReference type="Proteomes" id="UP001589896">
    <property type="component" value="Unassembled WGS sequence"/>
</dbReference>
<accession>A0ABV6RUF5</accession>
<keyword evidence="4 7" id="KW-0812">Transmembrane</keyword>
<feature type="transmembrane region" description="Helical" evidence="7">
    <location>
        <begin position="88"/>
        <end position="109"/>
    </location>
</feature>
<evidence type="ECO:0000256" key="7">
    <source>
        <dbReference type="RuleBase" id="RU363032"/>
    </source>
</evidence>
<dbReference type="CDD" id="cd06261">
    <property type="entry name" value="TM_PBP2"/>
    <property type="match status" value="1"/>
</dbReference>
<dbReference type="InterPro" id="IPR035906">
    <property type="entry name" value="MetI-like_sf"/>
</dbReference>
<comment type="subcellular location">
    <subcellularLocation>
        <location evidence="1 7">Cell membrane</location>
        <topology evidence="1 7">Multi-pass membrane protein</topology>
    </subcellularLocation>
</comment>
<feature type="transmembrane region" description="Helical" evidence="7">
    <location>
        <begin position="147"/>
        <end position="167"/>
    </location>
</feature>